<comment type="similarity">
    <text evidence="3 8">Belongs to the beta-eliminating lyase family.</text>
</comment>
<evidence type="ECO:0000259" key="10">
    <source>
        <dbReference type="Pfam" id="PF01212"/>
    </source>
</evidence>
<dbReference type="NCBIfam" id="NF009709">
    <property type="entry name" value="PRK13238.1"/>
    <property type="match status" value="1"/>
</dbReference>
<keyword evidence="4 8" id="KW-0663">Pyridoxal phosphate</keyword>
<keyword evidence="13" id="KW-1185">Reference proteome</keyword>
<dbReference type="InterPro" id="IPR011166">
    <property type="entry name" value="Beta-eliminating_lyase"/>
</dbReference>
<dbReference type="InterPro" id="IPR001597">
    <property type="entry name" value="ArAA_b-elim_lyase/Thr_aldolase"/>
</dbReference>
<dbReference type="HAMAP" id="MF_00544">
    <property type="entry name" value="Tryptophanase"/>
    <property type="match status" value="1"/>
</dbReference>
<comment type="catalytic activity">
    <reaction evidence="7 8">
        <text>L-tryptophan + H2O = indole + pyruvate + NH4(+)</text>
        <dbReference type="Rhea" id="RHEA:19553"/>
        <dbReference type="ChEBI" id="CHEBI:15361"/>
        <dbReference type="ChEBI" id="CHEBI:15377"/>
        <dbReference type="ChEBI" id="CHEBI:16881"/>
        <dbReference type="ChEBI" id="CHEBI:28938"/>
        <dbReference type="ChEBI" id="CHEBI:57912"/>
        <dbReference type="EC" id="4.1.99.1"/>
    </reaction>
</comment>
<comment type="cofactor">
    <cofactor evidence="1 8 9">
        <name>pyridoxal 5'-phosphate</name>
        <dbReference type="ChEBI" id="CHEBI:597326"/>
    </cofactor>
</comment>
<gene>
    <name evidence="8" type="primary">tnaA</name>
    <name evidence="12" type="ORF">DEACI_2478</name>
    <name evidence="11" type="ORF">DEACI_2826</name>
</gene>
<dbReference type="CDD" id="cd00617">
    <property type="entry name" value="Tnase_like"/>
    <property type="match status" value="1"/>
</dbReference>
<proteinExistence type="inferred from homology"/>
<dbReference type="RefSeq" id="WP_240985570.1">
    <property type="nucleotide sequence ID" value="NZ_CDGJ01000078.1"/>
</dbReference>
<evidence type="ECO:0000256" key="2">
    <source>
        <dbReference type="ARBA" id="ARBA00004662"/>
    </source>
</evidence>
<evidence type="ECO:0000256" key="7">
    <source>
        <dbReference type="ARBA" id="ARBA00047962"/>
    </source>
</evidence>
<evidence type="ECO:0000313" key="11">
    <source>
        <dbReference type="EMBL" id="CAA7602153.1"/>
    </source>
</evidence>
<evidence type="ECO:0000256" key="4">
    <source>
        <dbReference type="ARBA" id="ARBA00022898"/>
    </source>
</evidence>
<dbReference type="EMBL" id="LR746496">
    <property type="protein sequence ID" value="CAA7602153.1"/>
    <property type="molecule type" value="Genomic_DNA"/>
</dbReference>
<evidence type="ECO:0000313" key="13">
    <source>
        <dbReference type="Proteomes" id="UP001071230"/>
    </source>
</evidence>
<evidence type="ECO:0000256" key="1">
    <source>
        <dbReference type="ARBA" id="ARBA00001933"/>
    </source>
</evidence>
<dbReference type="PANTHER" id="PTHR32325:SF4">
    <property type="entry name" value="TRYPTOPHANASE"/>
    <property type="match status" value="1"/>
</dbReference>
<dbReference type="KEGG" id="aacx:DEACI_2826"/>
<dbReference type="InterPro" id="IPR013440">
    <property type="entry name" value="TNase"/>
</dbReference>
<feature type="domain" description="Aromatic amino acid beta-eliminating lyase/threonine aldolase" evidence="10">
    <location>
        <begin position="46"/>
        <end position="423"/>
    </location>
</feature>
<comment type="pathway">
    <text evidence="2 8">Amino-acid degradation; L-tryptophan degradation via pyruvate pathway; indole and pyruvate from L-tryptophan: step 1/1.</text>
</comment>
<dbReference type="Gene3D" id="3.90.1150.10">
    <property type="entry name" value="Aspartate Aminotransferase, domain 1"/>
    <property type="match status" value="1"/>
</dbReference>
<feature type="modified residue" description="N6-(pyridoxal phosphate)lysine" evidence="8 9">
    <location>
        <position position="258"/>
    </location>
</feature>
<dbReference type="Pfam" id="PF01212">
    <property type="entry name" value="Beta_elim_lyase"/>
    <property type="match status" value="1"/>
</dbReference>
<dbReference type="Gene3D" id="3.40.640.10">
    <property type="entry name" value="Type I PLP-dependent aspartate aminotransferase-like (Major domain)"/>
    <property type="match status" value="1"/>
</dbReference>
<reference evidence="12" key="1">
    <citation type="submission" date="2014-11" db="EMBL/GenBank/DDBJ databases">
        <authorList>
            <person name="Hornung B.V."/>
        </authorList>
    </citation>
    <scope>NUCLEOTIDE SEQUENCE</scope>
    <source>
        <strain evidence="12">INE</strain>
    </source>
</reference>
<dbReference type="EMBL" id="CDGJ01000078">
    <property type="protein sequence ID" value="CEJ08003.1"/>
    <property type="molecule type" value="Genomic_DNA"/>
</dbReference>
<dbReference type="GO" id="GO:0009034">
    <property type="term" value="F:tryptophanase activity"/>
    <property type="evidence" value="ECO:0007669"/>
    <property type="project" value="UniProtKB-UniRule"/>
</dbReference>
<keyword evidence="6 8" id="KW-0456">Lyase</keyword>
<evidence type="ECO:0000256" key="8">
    <source>
        <dbReference type="HAMAP-Rule" id="MF_00544"/>
    </source>
</evidence>
<dbReference type="InterPro" id="IPR015424">
    <property type="entry name" value="PyrdxlP-dep_Trfase"/>
</dbReference>
<accession>A0A8S0VXQ2</accession>
<evidence type="ECO:0000256" key="3">
    <source>
        <dbReference type="ARBA" id="ARBA00009721"/>
    </source>
</evidence>
<protein>
    <recommendedName>
        <fullName evidence="8">Tryptophanase</fullName>
        <ecNumber evidence="8">4.1.99.1</ecNumber>
    </recommendedName>
    <alternativeName>
        <fullName evidence="8">L-tryptophan indole-lyase</fullName>
        <shortName evidence="8">TNase</shortName>
    </alternativeName>
</protein>
<name>A0A8S0VXQ2_9FIRM</name>
<organism evidence="11">
    <name type="scientific">Acididesulfobacillus acetoxydans</name>
    <dbReference type="NCBI Taxonomy" id="1561005"/>
    <lineage>
        <taxon>Bacteria</taxon>
        <taxon>Bacillati</taxon>
        <taxon>Bacillota</taxon>
        <taxon>Clostridia</taxon>
        <taxon>Eubacteriales</taxon>
        <taxon>Peptococcaceae</taxon>
        <taxon>Acididesulfobacillus</taxon>
    </lineage>
</organism>
<dbReference type="SUPFAM" id="SSF53383">
    <property type="entry name" value="PLP-dependent transferases"/>
    <property type="match status" value="1"/>
</dbReference>
<evidence type="ECO:0000256" key="6">
    <source>
        <dbReference type="ARBA" id="ARBA00023239"/>
    </source>
</evidence>
<dbReference type="InterPro" id="IPR015422">
    <property type="entry name" value="PyrdxlP-dep_Trfase_small"/>
</dbReference>
<dbReference type="AlphaFoldDB" id="A0A8S0VXQ2"/>
<dbReference type="EC" id="4.1.99.1" evidence="8"/>
<evidence type="ECO:0000313" key="12">
    <source>
        <dbReference type="EMBL" id="CEJ08003.1"/>
    </source>
</evidence>
<keyword evidence="5 8" id="KW-0823">Tryptophan catabolism</keyword>
<dbReference type="Proteomes" id="UP000836597">
    <property type="component" value="Chromosome"/>
</dbReference>
<dbReference type="PIRSF" id="PIRSF001386">
    <property type="entry name" value="Trpase"/>
    <property type="match status" value="1"/>
</dbReference>
<comment type="subunit">
    <text evidence="8">Homotetramer.</text>
</comment>
<dbReference type="PANTHER" id="PTHR32325">
    <property type="entry name" value="BETA-ELIMINATING LYASE-LIKE PROTEIN-RELATED"/>
    <property type="match status" value="1"/>
</dbReference>
<sequence>MSRKAEPFRIKMVESISMISREDRIKALQEAGYNPFSLKSKDVYIDLLTDSGTGAMSDHQWAALMLGDEAYAGSKSFFKIKDAVQDIFGYEYVLPTHQGRGAEQVLFPHLIKRKGQYVLGNMHFDTTMAWIELNGAIPVNLVIDEAYDTQTPHPFKGNFDINKLESFIEEKGPENIAFIIITVTCNSAGGQPVSMENVREVRRIADKYGIVVNFDSARFAENAYFIKKREAGYENKSIKEIVREMYAMGDCFTMSAKKDAIVNMGGLIGIKSDQALYQAASSTCVPMEGFVTYGGLSGRDMEALAVGLQEGLDVDYLESRIGQVEYLGEELRQRGIPIQWPVGGHAVFVDAGKFLPHIPPEQFPAQALTNELYIESGVRAVEVGSLLLGRDPETGEQKKAGVDFMRLTIPRRVYTDRHMDVVVDALVKIWERRDQVKGLEFTYEPKVLRHFLCRLKPVD</sequence>
<reference evidence="11" key="2">
    <citation type="submission" date="2020-01" db="EMBL/GenBank/DDBJ databases">
        <authorList>
            <person name="Hornung B."/>
        </authorList>
    </citation>
    <scope>NUCLEOTIDE SEQUENCE</scope>
    <source>
        <strain evidence="11">PacBioINE</strain>
    </source>
</reference>
<evidence type="ECO:0000256" key="9">
    <source>
        <dbReference type="PIRSR" id="PIRSR611166-50"/>
    </source>
</evidence>
<evidence type="ECO:0000256" key="5">
    <source>
        <dbReference type="ARBA" id="ARBA00023079"/>
    </source>
</evidence>
<dbReference type="Proteomes" id="UP001071230">
    <property type="component" value="Unassembled WGS sequence"/>
</dbReference>
<dbReference type="InterPro" id="IPR015421">
    <property type="entry name" value="PyrdxlP-dep_Trfase_major"/>
</dbReference>